<organism evidence="1 2">
    <name type="scientific">Thermus aquaticus (strain ATCC BAA-2747 / Y51MC23)</name>
    <dbReference type="NCBI Taxonomy" id="498848"/>
    <lineage>
        <taxon>Bacteria</taxon>
        <taxon>Thermotogati</taxon>
        <taxon>Deinococcota</taxon>
        <taxon>Deinococci</taxon>
        <taxon>Thermales</taxon>
        <taxon>Thermaceae</taxon>
        <taxon>Thermus</taxon>
    </lineage>
</organism>
<dbReference type="EMBL" id="CP010825">
    <property type="protein sequence ID" value="ALJ92286.1"/>
    <property type="molecule type" value="Genomic_DNA"/>
</dbReference>
<protein>
    <submittedName>
        <fullName evidence="1">Uncharacterized protein</fullName>
    </submittedName>
</protein>
<proteinExistence type="predicted"/>
<geneLocation type="plasmid" evidence="1 2">
    <name>pTA69</name>
</geneLocation>
<dbReference type="Proteomes" id="UP000058660">
    <property type="component" value="Plasmid pTA69"/>
</dbReference>
<keyword evidence="2" id="KW-1185">Reference proteome</keyword>
<gene>
    <name evidence="1" type="ORF">TO73_2757</name>
</gene>
<name>A0ABN4IMS4_THEA5</name>
<sequence>MMAVHLGEGGPKAAMEEAAKRLRFLGTPLFRGLSDRPWPLVPWEGGMVRLGEELRLEGASVWYTVVGRRGEGVVLFALEPRL</sequence>
<evidence type="ECO:0000313" key="1">
    <source>
        <dbReference type="EMBL" id="ALJ92286.1"/>
    </source>
</evidence>
<keyword evidence="1" id="KW-0614">Plasmid</keyword>
<accession>A0ABN4IMS4</accession>
<reference evidence="2" key="1">
    <citation type="journal article" date="2015" name="PLoS ONE">
        <title>Complete Genome Sequence of Thermus aquaticus Y51MC23.</title>
        <authorList>
            <person name="Brumm P.J."/>
            <person name="Monsma S."/>
            <person name="Keough B."/>
            <person name="Jasinovica S."/>
            <person name="Ferguson E."/>
            <person name="Schoenfeld T."/>
            <person name="Lodes M."/>
            <person name="Mead D.A."/>
        </authorList>
    </citation>
    <scope>NUCLEOTIDE SEQUENCE [LARGE SCALE GENOMIC DNA]</scope>
    <source>
        <strain evidence="2">BAA-2747 / Y51MC23</strain>
    </source>
</reference>
<evidence type="ECO:0000313" key="2">
    <source>
        <dbReference type="Proteomes" id="UP000058660"/>
    </source>
</evidence>